<keyword evidence="4" id="KW-0663">Pyridoxal phosphate</keyword>
<dbReference type="STRING" id="1293.SH09_12055"/>
<protein>
    <submittedName>
        <fullName evidence="7">Histidinol-phosphate aminotransferase</fullName>
        <ecNumber evidence="7">2.6.1.9</ecNumber>
    </submittedName>
</protein>
<name>A0A0D0RL34_STAGA</name>
<dbReference type="PANTHER" id="PTHR42885">
    <property type="entry name" value="HISTIDINOL-PHOSPHATE AMINOTRANSFERASE-RELATED"/>
    <property type="match status" value="1"/>
</dbReference>
<dbReference type="InterPro" id="IPR004839">
    <property type="entry name" value="Aminotransferase_I/II_large"/>
</dbReference>
<dbReference type="EMBL" id="BKAX01000007">
    <property type="protein sequence ID" value="GEQ06561.1"/>
    <property type="molecule type" value="Genomic_DNA"/>
</dbReference>
<evidence type="ECO:0000313" key="6">
    <source>
        <dbReference type="EMBL" id="GEQ06561.1"/>
    </source>
</evidence>
<dbReference type="RefSeq" id="WP_042739907.1">
    <property type="nucleotide sequence ID" value="NZ_BKAX01000007.1"/>
</dbReference>
<dbReference type="Pfam" id="PF00155">
    <property type="entry name" value="Aminotran_1_2"/>
    <property type="match status" value="1"/>
</dbReference>
<keyword evidence="9" id="KW-1185">Reference proteome</keyword>
<evidence type="ECO:0000256" key="2">
    <source>
        <dbReference type="ARBA" id="ARBA00022576"/>
    </source>
</evidence>
<sequence>MTFNYHYHIKEDVLFIQSKKKRSKQGKINLSSNELLHEKSFELNKRIMKSVVEKSCINSYVYFPQFIESYAEKEGINPNNVLLSSGSDESIRIILDALAEKSGNVIIQYPEYENYFSYADLKKINVKKIKIDRTGSMTEDGNLNTILSKANPSIFIISNPNGFTGKAKSIKELKTLAETAWQNNHIMIIDEAYAAFTSLNHRELLEKYDNLIIIRSFSKKYGTAGLRLAAILSSEKIINYLKKWNMPNSISSIAYNFLIEIYKVSSYYNDIFRDIHMSKNIIGRELEKILKINVTSNTDTNFILLNFKKKYLAENFCAYLADNNVIVRDLSHIKNFEGVVRMTVGSVNYMEKVLSIIKNYHLNEGLYE</sequence>
<dbReference type="EMBL" id="UHDK01000003">
    <property type="protein sequence ID" value="SUQ38632.1"/>
    <property type="molecule type" value="Genomic_DNA"/>
</dbReference>
<reference evidence="7 8" key="1">
    <citation type="submission" date="2018-06" db="EMBL/GenBank/DDBJ databases">
        <authorList>
            <consortium name="Pathogen Informatics"/>
            <person name="Doyle S."/>
        </authorList>
    </citation>
    <scope>NUCLEOTIDE SEQUENCE [LARGE SCALE GENOMIC DNA]</scope>
    <source>
        <strain evidence="7 8">NCTC12195</strain>
    </source>
</reference>
<keyword evidence="3 7" id="KW-0808">Transferase</keyword>
<dbReference type="CDD" id="cd00609">
    <property type="entry name" value="AAT_like"/>
    <property type="match status" value="1"/>
</dbReference>
<dbReference type="GO" id="GO:0004400">
    <property type="term" value="F:histidinol-phosphate transaminase activity"/>
    <property type="evidence" value="ECO:0007669"/>
    <property type="project" value="UniProtKB-EC"/>
</dbReference>
<dbReference type="GO" id="GO:0030170">
    <property type="term" value="F:pyridoxal phosphate binding"/>
    <property type="evidence" value="ECO:0007669"/>
    <property type="project" value="InterPro"/>
</dbReference>
<reference evidence="6 9" key="2">
    <citation type="submission" date="2019-07" db="EMBL/GenBank/DDBJ databases">
        <title>Whole genome shotgun sequence of Staphylococcus gallinarum NBRC 109767.</title>
        <authorList>
            <person name="Hosoyama A."/>
            <person name="Uohara A."/>
            <person name="Ohji S."/>
            <person name="Ichikawa N."/>
        </authorList>
    </citation>
    <scope>NUCLEOTIDE SEQUENCE [LARGE SCALE GENOMIC DNA]</scope>
    <source>
        <strain evidence="6 9">NBRC 109767</strain>
    </source>
</reference>
<organism evidence="7 8">
    <name type="scientific">Staphylococcus gallinarum</name>
    <dbReference type="NCBI Taxonomy" id="1293"/>
    <lineage>
        <taxon>Bacteria</taxon>
        <taxon>Bacillati</taxon>
        <taxon>Bacillota</taxon>
        <taxon>Bacilli</taxon>
        <taxon>Bacillales</taxon>
        <taxon>Staphylococcaceae</taxon>
        <taxon>Staphylococcus</taxon>
    </lineage>
</organism>
<accession>A0A0D0RL34</accession>
<evidence type="ECO:0000256" key="4">
    <source>
        <dbReference type="ARBA" id="ARBA00022898"/>
    </source>
</evidence>
<keyword evidence="2 7" id="KW-0032">Aminotransferase</keyword>
<dbReference type="Proteomes" id="UP000255277">
    <property type="component" value="Unassembled WGS sequence"/>
</dbReference>
<dbReference type="Gene3D" id="3.90.1150.10">
    <property type="entry name" value="Aspartate Aminotransferase, domain 1"/>
    <property type="match status" value="1"/>
</dbReference>
<dbReference type="InterPro" id="IPR015421">
    <property type="entry name" value="PyrdxlP-dep_Trfase_major"/>
</dbReference>
<dbReference type="InterPro" id="IPR015424">
    <property type="entry name" value="PyrdxlP-dep_Trfase"/>
</dbReference>
<feature type="domain" description="Aminotransferase class I/classII large" evidence="5">
    <location>
        <begin position="27"/>
        <end position="356"/>
    </location>
</feature>
<evidence type="ECO:0000259" key="5">
    <source>
        <dbReference type="Pfam" id="PF00155"/>
    </source>
</evidence>
<dbReference type="Gene3D" id="3.40.640.10">
    <property type="entry name" value="Type I PLP-dependent aspartate aminotransferase-like (Major domain)"/>
    <property type="match status" value="1"/>
</dbReference>
<gene>
    <name evidence="7" type="primary">hisC_3</name>
    <name evidence="7" type="ORF">NCTC12195_05009</name>
    <name evidence="6" type="ORF">SGA02_23890</name>
</gene>
<dbReference type="EC" id="2.6.1.9" evidence="7"/>
<evidence type="ECO:0000313" key="9">
    <source>
        <dbReference type="Proteomes" id="UP000321057"/>
    </source>
</evidence>
<dbReference type="OrthoDB" id="9813612at2"/>
<proteinExistence type="predicted"/>
<dbReference type="PANTHER" id="PTHR42885:SF2">
    <property type="entry name" value="HISTIDINOL-PHOSPHATE AMINOTRANSFERASE"/>
    <property type="match status" value="1"/>
</dbReference>
<dbReference type="Proteomes" id="UP000321057">
    <property type="component" value="Unassembled WGS sequence"/>
</dbReference>
<evidence type="ECO:0000313" key="8">
    <source>
        <dbReference type="Proteomes" id="UP000255277"/>
    </source>
</evidence>
<evidence type="ECO:0000256" key="3">
    <source>
        <dbReference type="ARBA" id="ARBA00022679"/>
    </source>
</evidence>
<evidence type="ECO:0000313" key="7">
    <source>
        <dbReference type="EMBL" id="SUQ38632.1"/>
    </source>
</evidence>
<evidence type="ECO:0000256" key="1">
    <source>
        <dbReference type="ARBA" id="ARBA00001933"/>
    </source>
</evidence>
<comment type="cofactor">
    <cofactor evidence="1">
        <name>pyridoxal 5'-phosphate</name>
        <dbReference type="ChEBI" id="CHEBI:597326"/>
    </cofactor>
</comment>
<dbReference type="SUPFAM" id="SSF53383">
    <property type="entry name" value="PLP-dependent transferases"/>
    <property type="match status" value="1"/>
</dbReference>
<dbReference type="InterPro" id="IPR015422">
    <property type="entry name" value="PyrdxlP-dep_Trfase_small"/>
</dbReference>
<dbReference type="AlphaFoldDB" id="A0A0D0RL34"/>